<dbReference type="InterPro" id="IPR029063">
    <property type="entry name" value="SAM-dependent_MTases_sf"/>
</dbReference>
<dbReference type="Gene3D" id="3.40.50.12710">
    <property type="match status" value="1"/>
</dbReference>
<proteinExistence type="predicted"/>
<evidence type="ECO:0000313" key="3">
    <source>
        <dbReference type="EMBL" id="GEN99712.1"/>
    </source>
</evidence>
<accession>A0A512AJ79</accession>
<dbReference type="InterPro" id="IPR038375">
    <property type="entry name" value="NDUFAF7_sf"/>
</dbReference>
<dbReference type="Proteomes" id="UP000321464">
    <property type="component" value="Unassembled WGS sequence"/>
</dbReference>
<dbReference type="EMBL" id="BJYR01000010">
    <property type="protein sequence ID" value="GEN99712.1"/>
    <property type="molecule type" value="Genomic_DNA"/>
</dbReference>
<reference evidence="3 4" key="1">
    <citation type="submission" date="2019-07" db="EMBL/GenBank/DDBJ databases">
        <title>Whole genome shotgun sequence of Novosphingobium sediminis NBRC 106119.</title>
        <authorList>
            <person name="Hosoyama A."/>
            <person name="Uohara A."/>
            <person name="Ohji S."/>
            <person name="Ichikawa N."/>
        </authorList>
    </citation>
    <scope>NUCLEOTIDE SEQUENCE [LARGE SCALE GENOMIC DNA]</scope>
    <source>
        <strain evidence="3 4">NBRC 106119</strain>
    </source>
</reference>
<dbReference type="RefSeq" id="WP_147159050.1">
    <property type="nucleotide sequence ID" value="NZ_BJYR01000010.1"/>
</dbReference>
<evidence type="ECO:0000256" key="2">
    <source>
        <dbReference type="ARBA" id="ARBA00022679"/>
    </source>
</evidence>
<organism evidence="3 4">
    <name type="scientific">Novosphingobium sediminis</name>
    <dbReference type="NCBI Taxonomy" id="707214"/>
    <lineage>
        <taxon>Bacteria</taxon>
        <taxon>Pseudomonadati</taxon>
        <taxon>Pseudomonadota</taxon>
        <taxon>Alphaproteobacteria</taxon>
        <taxon>Sphingomonadales</taxon>
        <taxon>Sphingomonadaceae</taxon>
        <taxon>Novosphingobium</taxon>
    </lineage>
</organism>
<evidence type="ECO:0000313" key="4">
    <source>
        <dbReference type="Proteomes" id="UP000321464"/>
    </source>
</evidence>
<dbReference type="AlphaFoldDB" id="A0A512AJ79"/>
<gene>
    <name evidence="3" type="ORF">NSE01_15450</name>
</gene>
<sequence length="364" mass="37417">MASDDSSEPGGLSSVFARLIAATGPISIAHYMAEANARYYGSRDPLGAGGDFVTAPEISQMFGELIGLWLADIWQRAGSPDGVCYVELGPGRGTLARDALRAAAGAGLAPEVHFVETSPALMALQRAAHRGAVWHHDLSELPSDRPLLIVANEFLDALPVRQLVRTASGWRERMVGLDAQGRFIPVAGTRPMDAAAPAAFAEAGEGAILEASPAAATVVQEVAGRLAAQGGAALFIDYGYAEPQLGSTLQAVQAHRKVDVFAEPGEADLTAHVDFATLAEVAEQAGARWLGTNTQGHWLAALGIGARAGSLARAAPDAAEAIEAATVRLTAPTEMGALFKVMGLAAPGWPDGAGLGRVSAASSG</sequence>
<dbReference type="GO" id="GO:0032259">
    <property type="term" value="P:methylation"/>
    <property type="evidence" value="ECO:0007669"/>
    <property type="project" value="UniProtKB-KW"/>
</dbReference>
<dbReference type="SUPFAM" id="SSF53335">
    <property type="entry name" value="S-adenosyl-L-methionine-dependent methyltransferases"/>
    <property type="match status" value="1"/>
</dbReference>
<dbReference type="Pfam" id="PF02636">
    <property type="entry name" value="Methyltransf_28"/>
    <property type="match status" value="1"/>
</dbReference>
<protein>
    <submittedName>
        <fullName evidence="3">ATP synthase subunit beta</fullName>
    </submittedName>
</protein>
<evidence type="ECO:0000256" key="1">
    <source>
        <dbReference type="ARBA" id="ARBA00022603"/>
    </source>
</evidence>
<dbReference type="GO" id="GO:0035243">
    <property type="term" value="F:protein-arginine omega-N symmetric methyltransferase activity"/>
    <property type="evidence" value="ECO:0007669"/>
    <property type="project" value="TreeGrafter"/>
</dbReference>
<name>A0A512AJ79_9SPHN</name>
<keyword evidence="4" id="KW-1185">Reference proteome</keyword>
<keyword evidence="1" id="KW-0489">Methyltransferase</keyword>
<dbReference type="PANTHER" id="PTHR12049">
    <property type="entry name" value="PROTEIN ARGININE METHYLTRANSFERASE NDUFAF7, MITOCHONDRIAL"/>
    <property type="match status" value="1"/>
</dbReference>
<comment type="caution">
    <text evidence="3">The sequence shown here is derived from an EMBL/GenBank/DDBJ whole genome shotgun (WGS) entry which is preliminary data.</text>
</comment>
<dbReference type="OrthoDB" id="9794208at2"/>
<keyword evidence="2" id="KW-0808">Transferase</keyword>
<dbReference type="PANTHER" id="PTHR12049:SF7">
    <property type="entry name" value="PROTEIN ARGININE METHYLTRANSFERASE NDUFAF7, MITOCHONDRIAL"/>
    <property type="match status" value="1"/>
</dbReference>
<dbReference type="InterPro" id="IPR003788">
    <property type="entry name" value="NDUFAF7"/>
</dbReference>